<keyword evidence="4" id="KW-1185">Reference proteome</keyword>
<organism evidence="3 4">
    <name type="scientific">Geranomyces variabilis</name>
    <dbReference type="NCBI Taxonomy" id="109894"/>
    <lineage>
        <taxon>Eukaryota</taxon>
        <taxon>Fungi</taxon>
        <taxon>Fungi incertae sedis</taxon>
        <taxon>Chytridiomycota</taxon>
        <taxon>Chytridiomycota incertae sedis</taxon>
        <taxon>Chytridiomycetes</taxon>
        <taxon>Spizellomycetales</taxon>
        <taxon>Powellomycetaceae</taxon>
        <taxon>Geranomyces</taxon>
    </lineage>
</organism>
<feature type="region of interest" description="Disordered" evidence="2">
    <location>
        <begin position="408"/>
        <end position="455"/>
    </location>
</feature>
<accession>A0AAD5XVE6</accession>
<sequence>MTTILSYTDEQAFQPAGHADELDDDFGDDEALLEELDAQQLRQQLKDCMMLLRQRERDLTTAAEVGQHLLQAHAAMKEAYDSFVAQRGSANTLSRSNSVPELLSAVSSLSSLGSNAERDAGAAPSRALRRSTSAKPGTVASASGCAGGSTEDIYASTPAFGMKPAKRRQQDMWKTSLDYLSGPAIVKSVEYLAGLKTHISGKSGSSWAAMHKIQETSSQGSVGPSHSSDYVANLERSNMEQEGRIAELTTELRETAQARAKEAERYARHLEETRGELARVVEQADSLEKERKRRVREARETRREKVSAEQAIDTLALRLRQSQQANEKLAGERAAVEQQLELAATELGRLQDRVDEYERGLADDEGLRSVCEKQEVLIKELQEQLEEARSTYLTDVVSFEAQRKAADAKNEHRESLHELLSENGESASHSTRHSTTSLRISASRHASQRDIPRRRAPFRWQAEEVRYPSTSRGPSADPDQQFPDEVIIESARSSMQSVISPLDDHSDVVRPSSLGPSIIFALIYGLLKGAWRADATYEDQKIWNAAVGDGILGSI</sequence>
<evidence type="ECO:0000313" key="4">
    <source>
        <dbReference type="Proteomes" id="UP001212152"/>
    </source>
</evidence>
<dbReference type="Proteomes" id="UP001212152">
    <property type="component" value="Unassembled WGS sequence"/>
</dbReference>
<comment type="caution">
    <text evidence="3">The sequence shown here is derived from an EMBL/GenBank/DDBJ whole genome shotgun (WGS) entry which is preliminary data.</text>
</comment>
<dbReference type="AlphaFoldDB" id="A0AAD5XVE6"/>
<evidence type="ECO:0000256" key="2">
    <source>
        <dbReference type="SAM" id="MobiDB-lite"/>
    </source>
</evidence>
<feature type="region of interest" description="Disordered" evidence="2">
    <location>
        <begin position="115"/>
        <end position="146"/>
    </location>
</feature>
<feature type="compositionally biased region" description="Low complexity" evidence="2">
    <location>
        <begin position="426"/>
        <end position="441"/>
    </location>
</feature>
<reference evidence="3" key="1">
    <citation type="submission" date="2020-05" db="EMBL/GenBank/DDBJ databases">
        <title>Phylogenomic resolution of chytrid fungi.</title>
        <authorList>
            <person name="Stajich J.E."/>
            <person name="Amses K."/>
            <person name="Simmons R."/>
            <person name="Seto K."/>
            <person name="Myers J."/>
            <person name="Bonds A."/>
            <person name="Quandt C.A."/>
            <person name="Barry K."/>
            <person name="Liu P."/>
            <person name="Grigoriev I."/>
            <person name="Longcore J.E."/>
            <person name="James T.Y."/>
        </authorList>
    </citation>
    <scope>NUCLEOTIDE SEQUENCE</scope>
    <source>
        <strain evidence="3">JEL0379</strain>
    </source>
</reference>
<proteinExistence type="predicted"/>
<protein>
    <submittedName>
        <fullName evidence="3">Uncharacterized protein</fullName>
    </submittedName>
</protein>
<dbReference type="EMBL" id="JADGJQ010000004">
    <property type="protein sequence ID" value="KAJ3184253.1"/>
    <property type="molecule type" value="Genomic_DNA"/>
</dbReference>
<feature type="compositionally biased region" description="Basic and acidic residues" evidence="2">
    <location>
        <begin position="408"/>
        <end position="420"/>
    </location>
</feature>
<name>A0AAD5XVE6_9FUNG</name>
<keyword evidence="1" id="KW-0175">Coiled coil</keyword>
<feature type="coiled-coil region" evidence="1">
    <location>
        <begin position="231"/>
        <end position="391"/>
    </location>
</feature>
<evidence type="ECO:0000256" key="1">
    <source>
        <dbReference type="SAM" id="Coils"/>
    </source>
</evidence>
<evidence type="ECO:0000313" key="3">
    <source>
        <dbReference type="EMBL" id="KAJ3184253.1"/>
    </source>
</evidence>
<gene>
    <name evidence="3" type="ORF">HDU87_005100</name>
</gene>